<proteinExistence type="predicted"/>
<dbReference type="RefSeq" id="WP_004833878.1">
    <property type="nucleotide sequence ID" value="NZ_AEXM01000004.1"/>
</dbReference>
<sequence>MKIIRKDKKDNFTTIDNAYLQNKKLSFKAKGIMTYILSLPDDWVIYIDQLIKTSKDGEGSFRSGLDELIKAGYIKRYPIIEKGQIVAWQTEVYEYLEENTSKKEQNQLVSKNPNVEKSDVENSSEEKKKSKKGENISEPKENQLLGKNPHEEKPQEEKPNVESEDLEKPNMENSTLLNTNKQNTNYTNNLDKKKAIIAINKLWMKQTGTLKDELIEKDTSQKALDLLEKYGKDTMTKAILNTNRLAYMRKNKISLNWFVRETNFRRAAYLGR</sequence>
<dbReference type="Proteomes" id="UP000005286">
    <property type="component" value="Unassembled WGS sequence"/>
</dbReference>
<accession>F0GTJ7</accession>
<protein>
    <recommendedName>
        <fullName evidence="4">DnaD domain protein</fullName>
    </recommendedName>
</protein>
<evidence type="ECO:0000313" key="3">
    <source>
        <dbReference type="Proteomes" id="UP000005286"/>
    </source>
</evidence>
<dbReference type="EMBL" id="AEXM01000004">
    <property type="protein sequence ID" value="EGC82866.1"/>
    <property type="molecule type" value="Genomic_DNA"/>
</dbReference>
<feature type="compositionally biased region" description="Low complexity" evidence="1">
    <location>
        <begin position="173"/>
        <end position="186"/>
    </location>
</feature>
<comment type="caution">
    <text evidence="2">The sequence shown here is derived from an EMBL/GenBank/DDBJ whole genome shotgun (WGS) entry which is preliminary data.</text>
</comment>
<keyword evidence="3" id="KW-1185">Reference proteome</keyword>
<name>F0GTJ7_9FIRM</name>
<dbReference type="STRING" id="879305.HMPREF9290_0478"/>
<dbReference type="PATRIC" id="fig|879305.3.peg.128"/>
<feature type="region of interest" description="Disordered" evidence="1">
    <location>
        <begin position="100"/>
        <end position="186"/>
    </location>
</feature>
<dbReference type="AlphaFoldDB" id="F0GTJ7"/>
<gene>
    <name evidence="2" type="ORF">HMPREF9290_0478</name>
</gene>
<organism evidence="2 3">
    <name type="scientific">Anaerococcus prevotii ACS-065-V-Col13</name>
    <dbReference type="NCBI Taxonomy" id="879305"/>
    <lineage>
        <taxon>Bacteria</taxon>
        <taxon>Bacillati</taxon>
        <taxon>Bacillota</taxon>
        <taxon>Tissierellia</taxon>
        <taxon>Tissierellales</taxon>
        <taxon>Peptoniphilaceae</taxon>
        <taxon>Anaerococcus</taxon>
    </lineage>
</organism>
<evidence type="ECO:0008006" key="4">
    <source>
        <dbReference type="Google" id="ProtNLM"/>
    </source>
</evidence>
<reference evidence="2 3" key="1">
    <citation type="submission" date="2011-01" db="EMBL/GenBank/DDBJ databases">
        <authorList>
            <person name="Durkin A.S."/>
            <person name="Madupu R."/>
            <person name="Torralba M."/>
            <person name="Gillis M."/>
            <person name="Methe B."/>
            <person name="Sutton G."/>
            <person name="Nelson K.E."/>
        </authorList>
    </citation>
    <scope>NUCLEOTIDE SEQUENCE [LARGE SCALE GENOMIC DNA]</scope>
    <source>
        <strain evidence="2 3">ACS-065-V-Col13</strain>
    </source>
</reference>
<feature type="compositionally biased region" description="Basic and acidic residues" evidence="1">
    <location>
        <begin position="114"/>
        <end position="141"/>
    </location>
</feature>
<feature type="compositionally biased region" description="Basic and acidic residues" evidence="1">
    <location>
        <begin position="148"/>
        <end position="170"/>
    </location>
</feature>
<dbReference type="eggNOG" id="COG3935">
    <property type="taxonomic scope" value="Bacteria"/>
</dbReference>
<evidence type="ECO:0000313" key="2">
    <source>
        <dbReference type="EMBL" id="EGC82866.1"/>
    </source>
</evidence>
<evidence type="ECO:0000256" key="1">
    <source>
        <dbReference type="SAM" id="MobiDB-lite"/>
    </source>
</evidence>